<keyword evidence="9" id="KW-0408">Iron</keyword>
<dbReference type="AlphaFoldDB" id="A0AA38GFG3"/>
<evidence type="ECO:0000313" key="15">
    <source>
        <dbReference type="Proteomes" id="UP000824469"/>
    </source>
</evidence>
<evidence type="ECO:0000256" key="8">
    <source>
        <dbReference type="ARBA" id="ARBA00022989"/>
    </source>
</evidence>
<proteinExistence type="predicted"/>
<keyword evidence="6" id="KW-0479">Metal-binding</keyword>
<name>A0AA38GFG3_TAXCH</name>
<dbReference type="SMART" id="SM00665">
    <property type="entry name" value="B561"/>
    <property type="match status" value="1"/>
</dbReference>
<sequence length="214" mass="23411">LGGIAVALLVLIWVMHFRGGMALISDDKDLIFNVHPTLMLIGFILLSGEGMLVYKTVPGTKSFKKAVHLVLQALAFILAIIGIWAAYKFHIDKGIDNFYSLHSWLGVACVVLFAIQWAVGFATFWYPGGSRNARATCLPWHVFLGFYIYGLAVATAETGLLEKLTFLQGSKTIARYSSEAILVNCLGLVLALLSGCVILSTISPSNVKRDVFRQ</sequence>
<feature type="signal peptide" evidence="12">
    <location>
        <begin position="1"/>
        <end position="22"/>
    </location>
</feature>
<feature type="transmembrane region" description="Helical" evidence="11">
    <location>
        <begin position="181"/>
        <end position="202"/>
    </location>
</feature>
<evidence type="ECO:0000256" key="4">
    <source>
        <dbReference type="ARBA" id="ARBA00022617"/>
    </source>
</evidence>
<feature type="transmembrane region" description="Helical" evidence="11">
    <location>
        <begin position="66"/>
        <end position="87"/>
    </location>
</feature>
<comment type="cofactor">
    <cofactor evidence="1">
        <name>heme b</name>
        <dbReference type="ChEBI" id="CHEBI:60344"/>
    </cofactor>
</comment>
<protein>
    <recommendedName>
        <fullName evidence="13">Cytochrome b561 domain-containing protein</fullName>
    </recommendedName>
</protein>
<dbReference type="Pfam" id="PF03188">
    <property type="entry name" value="Cytochrom_B561"/>
    <property type="match status" value="1"/>
</dbReference>
<feature type="chain" id="PRO_5041365118" description="Cytochrome b561 domain-containing protein" evidence="12">
    <location>
        <begin position="23"/>
        <end position="214"/>
    </location>
</feature>
<comment type="subcellular location">
    <subcellularLocation>
        <location evidence="2">Membrane</location>
        <topology evidence="2">Multi-pass membrane protein</topology>
    </subcellularLocation>
</comment>
<comment type="caution">
    <text evidence="14">The sequence shown here is derived from an EMBL/GenBank/DDBJ whole genome shotgun (WGS) entry which is preliminary data.</text>
</comment>
<dbReference type="CDD" id="cd08766">
    <property type="entry name" value="Cyt_b561_ACYB-1_like"/>
    <property type="match status" value="1"/>
</dbReference>
<evidence type="ECO:0000256" key="10">
    <source>
        <dbReference type="ARBA" id="ARBA00023136"/>
    </source>
</evidence>
<evidence type="ECO:0000256" key="1">
    <source>
        <dbReference type="ARBA" id="ARBA00001970"/>
    </source>
</evidence>
<gene>
    <name evidence="14" type="ORF">KI387_015098</name>
</gene>
<feature type="non-terminal residue" evidence="14">
    <location>
        <position position="1"/>
    </location>
</feature>
<keyword evidence="7" id="KW-0249">Electron transport</keyword>
<dbReference type="OMA" id="LHFRGGM"/>
<organism evidence="14 15">
    <name type="scientific">Taxus chinensis</name>
    <name type="common">Chinese yew</name>
    <name type="synonym">Taxus wallichiana var. chinensis</name>
    <dbReference type="NCBI Taxonomy" id="29808"/>
    <lineage>
        <taxon>Eukaryota</taxon>
        <taxon>Viridiplantae</taxon>
        <taxon>Streptophyta</taxon>
        <taxon>Embryophyta</taxon>
        <taxon>Tracheophyta</taxon>
        <taxon>Spermatophyta</taxon>
        <taxon>Pinopsida</taxon>
        <taxon>Pinidae</taxon>
        <taxon>Conifers II</taxon>
        <taxon>Cupressales</taxon>
        <taxon>Taxaceae</taxon>
        <taxon>Taxus</taxon>
    </lineage>
</organism>
<keyword evidence="15" id="KW-1185">Reference proteome</keyword>
<keyword evidence="4" id="KW-0349">Heme</keyword>
<feature type="transmembrane region" description="Helical" evidence="11">
    <location>
        <begin position="138"/>
        <end position="161"/>
    </location>
</feature>
<keyword evidence="3" id="KW-0813">Transport</keyword>
<keyword evidence="8 11" id="KW-1133">Transmembrane helix</keyword>
<dbReference type="GO" id="GO:0016020">
    <property type="term" value="C:membrane"/>
    <property type="evidence" value="ECO:0007669"/>
    <property type="project" value="UniProtKB-SubCell"/>
</dbReference>
<accession>A0AA38GFG3</accession>
<feature type="non-terminal residue" evidence="14">
    <location>
        <position position="214"/>
    </location>
</feature>
<dbReference type="GO" id="GO:0046872">
    <property type="term" value="F:metal ion binding"/>
    <property type="evidence" value="ECO:0007669"/>
    <property type="project" value="UniProtKB-KW"/>
</dbReference>
<keyword evidence="12" id="KW-0732">Signal</keyword>
<evidence type="ECO:0000256" key="2">
    <source>
        <dbReference type="ARBA" id="ARBA00004141"/>
    </source>
</evidence>
<evidence type="ECO:0000256" key="5">
    <source>
        <dbReference type="ARBA" id="ARBA00022692"/>
    </source>
</evidence>
<dbReference type="GO" id="GO:0016491">
    <property type="term" value="F:oxidoreductase activity"/>
    <property type="evidence" value="ECO:0007669"/>
    <property type="project" value="InterPro"/>
</dbReference>
<dbReference type="PROSITE" id="PS50939">
    <property type="entry name" value="CYTOCHROME_B561"/>
    <property type="match status" value="1"/>
</dbReference>
<evidence type="ECO:0000256" key="7">
    <source>
        <dbReference type="ARBA" id="ARBA00022982"/>
    </source>
</evidence>
<feature type="transmembrane region" description="Helical" evidence="11">
    <location>
        <begin position="99"/>
        <end position="126"/>
    </location>
</feature>
<dbReference type="PANTHER" id="PTHR10106">
    <property type="entry name" value="CYTOCHROME B561-RELATED"/>
    <property type="match status" value="1"/>
</dbReference>
<dbReference type="Proteomes" id="UP000824469">
    <property type="component" value="Unassembled WGS sequence"/>
</dbReference>
<feature type="transmembrane region" description="Helical" evidence="11">
    <location>
        <begin position="32"/>
        <end position="54"/>
    </location>
</feature>
<feature type="domain" description="Cytochrome b561" evidence="13">
    <location>
        <begin position="1"/>
        <end position="202"/>
    </location>
</feature>
<evidence type="ECO:0000256" key="11">
    <source>
        <dbReference type="SAM" id="Phobius"/>
    </source>
</evidence>
<evidence type="ECO:0000259" key="13">
    <source>
        <dbReference type="PROSITE" id="PS50939"/>
    </source>
</evidence>
<dbReference type="EMBL" id="JAHRHJ020000003">
    <property type="protein sequence ID" value="KAH9320459.1"/>
    <property type="molecule type" value="Genomic_DNA"/>
</dbReference>
<dbReference type="FunFam" id="1.20.120.1770:FF:000001">
    <property type="entry name" value="Cytochrome b reductase 1"/>
    <property type="match status" value="1"/>
</dbReference>
<evidence type="ECO:0000256" key="9">
    <source>
        <dbReference type="ARBA" id="ARBA00023004"/>
    </source>
</evidence>
<evidence type="ECO:0000256" key="12">
    <source>
        <dbReference type="SAM" id="SignalP"/>
    </source>
</evidence>
<dbReference type="Gene3D" id="1.20.120.1770">
    <property type="match status" value="1"/>
</dbReference>
<dbReference type="InterPro" id="IPR043205">
    <property type="entry name" value="CYB561/CYBRD1-like"/>
</dbReference>
<keyword evidence="5 11" id="KW-0812">Transmembrane</keyword>
<dbReference type="PANTHER" id="PTHR10106:SF0">
    <property type="entry name" value="LD36721P"/>
    <property type="match status" value="1"/>
</dbReference>
<reference evidence="14 15" key="1">
    <citation type="journal article" date="2021" name="Nat. Plants">
        <title>The Taxus genome provides insights into paclitaxel biosynthesis.</title>
        <authorList>
            <person name="Xiong X."/>
            <person name="Gou J."/>
            <person name="Liao Q."/>
            <person name="Li Y."/>
            <person name="Zhou Q."/>
            <person name="Bi G."/>
            <person name="Li C."/>
            <person name="Du R."/>
            <person name="Wang X."/>
            <person name="Sun T."/>
            <person name="Guo L."/>
            <person name="Liang H."/>
            <person name="Lu P."/>
            <person name="Wu Y."/>
            <person name="Zhang Z."/>
            <person name="Ro D.K."/>
            <person name="Shang Y."/>
            <person name="Huang S."/>
            <person name="Yan J."/>
        </authorList>
    </citation>
    <scope>NUCLEOTIDE SEQUENCE [LARGE SCALE GENOMIC DNA]</scope>
    <source>
        <strain evidence="14">Ta-2019</strain>
    </source>
</reference>
<evidence type="ECO:0000256" key="6">
    <source>
        <dbReference type="ARBA" id="ARBA00022723"/>
    </source>
</evidence>
<evidence type="ECO:0000313" key="14">
    <source>
        <dbReference type="EMBL" id="KAH9320459.1"/>
    </source>
</evidence>
<dbReference type="InterPro" id="IPR006593">
    <property type="entry name" value="Cyt_b561/ferric_Rdtase_TM"/>
</dbReference>
<keyword evidence="10 11" id="KW-0472">Membrane</keyword>
<evidence type="ECO:0000256" key="3">
    <source>
        <dbReference type="ARBA" id="ARBA00022448"/>
    </source>
</evidence>